<dbReference type="SUPFAM" id="SSF52972">
    <property type="entry name" value="ITPase-like"/>
    <property type="match status" value="1"/>
</dbReference>
<evidence type="ECO:0000256" key="2">
    <source>
        <dbReference type="ARBA" id="ARBA00022801"/>
    </source>
</evidence>
<feature type="active site" description="Proton acceptor" evidence="3">
    <location>
        <position position="71"/>
    </location>
</feature>
<dbReference type="PANTHER" id="PTHR43213:SF5">
    <property type="entry name" value="BIFUNCTIONAL DTTP_UTP PYROPHOSPHATASE_METHYLTRANSFERASE PROTEIN-RELATED"/>
    <property type="match status" value="1"/>
</dbReference>
<dbReference type="NCBIfam" id="TIGR00172">
    <property type="entry name" value="maf"/>
    <property type="match status" value="1"/>
</dbReference>
<dbReference type="CDD" id="cd02440">
    <property type="entry name" value="AdoMet_MTases"/>
    <property type="match status" value="1"/>
</dbReference>
<feature type="domain" description="Methyltransferase type 11" evidence="4">
    <location>
        <begin position="240"/>
        <end position="329"/>
    </location>
</feature>
<evidence type="ECO:0000256" key="3">
    <source>
        <dbReference type="HAMAP-Rule" id="MF_00528"/>
    </source>
</evidence>
<dbReference type="GO" id="GO:0009117">
    <property type="term" value="P:nucleotide metabolic process"/>
    <property type="evidence" value="ECO:0007669"/>
    <property type="project" value="UniProtKB-KW"/>
</dbReference>
<dbReference type="InterPro" id="IPR029063">
    <property type="entry name" value="SAM-dependent_MTases_sf"/>
</dbReference>
<gene>
    <name evidence="5" type="ORF">E1218_14495</name>
</gene>
<dbReference type="Gene3D" id="3.40.50.150">
    <property type="entry name" value="Vaccinia Virus protein VP39"/>
    <property type="match status" value="1"/>
</dbReference>
<dbReference type="InterPro" id="IPR013216">
    <property type="entry name" value="Methyltransf_11"/>
</dbReference>
<dbReference type="Proteomes" id="UP000295172">
    <property type="component" value="Unassembled WGS sequence"/>
</dbReference>
<dbReference type="Pfam" id="PF08241">
    <property type="entry name" value="Methyltransf_11"/>
    <property type="match status" value="1"/>
</dbReference>
<reference evidence="5 6" key="1">
    <citation type="submission" date="2019-02" db="EMBL/GenBank/DDBJ databases">
        <title>Draft genome sequences of novel Actinobacteria.</title>
        <authorList>
            <person name="Sahin N."/>
            <person name="Ay H."/>
            <person name="Saygin H."/>
        </authorList>
    </citation>
    <scope>NUCLEOTIDE SEQUENCE [LARGE SCALE GENOMIC DNA]</scope>
    <source>
        <strain evidence="5 6">16K104</strain>
    </source>
</reference>
<keyword evidence="2 3" id="KW-0378">Hydrolase</keyword>
<evidence type="ECO:0000259" key="4">
    <source>
        <dbReference type="Pfam" id="PF08241"/>
    </source>
</evidence>
<dbReference type="EC" id="3.6.1.9" evidence="3"/>
<dbReference type="EMBL" id="SMKR01000053">
    <property type="protein sequence ID" value="TDD25664.1"/>
    <property type="molecule type" value="Genomic_DNA"/>
</dbReference>
<dbReference type="GO" id="GO:0047429">
    <property type="term" value="F:nucleoside triphosphate diphosphatase activity"/>
    <property type="evidence" value="ECO:0007669"/>
    <property type="project" value="UniProtKB-EC"/>
</dbReference>
<comment type="function">
    <text evidence="3">Nucleoside triphosphate pyrophosphatase. May have a dual role in cell division arrest and in preventing the incorporation of modified nucleotides into cellular nucleic acids.</text>
</comment>
<protein>
    <recommendedName>
        <fullName evidence="3">Nucleoside triphosphate pyrophosphatase</fullName>
        <ecNumber evidence="3">3.6.1.9</ecNumber>
    </recommendedName>
    <alternativeName>
        <fullName evidence="3">Nucleotide pyrophosphatase</fullName>
        <shortName evidence="3">Nucleotide PPase</shortName>
    </alternativeName>
</protein>
<dbReference type="InterPro" id="IPR029001">
    <property type="entry name" value="ITPase-like_fam"/>
</dbReference>
<comment type="caution">
    <text evidence="3">Lacks conserved residue(s) required for the propagation of feature annotation.</text>
</comment>
<comment type="caution">
    <text evidence="5">The sequence shown here is derived from an EMBL/GenBank/DDBJ whole genome shotgun (WGS) entry which is preliminary data.</text>
</comment>
<proteinExistence type="inferred from homology"/>
<dbReference type="RefSeq" id="WP_132320254.1">
    <property type="nucleotide sequence ID" value="NZ_SMKR01000053.1"/>
</dbReference>
<keyword evidence="3" id="KW-0546">Nucleotide metabolism</keyword>
<keyword evidence="6" id="KW-1185">Reference proteome</keyword>
<dbReference type="AlphaFoldDB" id="A0A4R4X5R4"/>
<comment type="subcellular location">
    <subcellularLocation>
        <location evidence="3">Cytoplasm</location>
    </subcellularLocation>
</comment>
<organism evidence="5 6">
    <name type="scientific">Kribbella turkmenica</name>
    <dbReference type="NCBI Taxonomy" id="2530375"/>
    <lineage>
        <taxon>Bacteria</taxon>
        <taxon>Bacillati</taxon>
        <taxon>Actinomycetota</taxon>
        <taxon>Actinomycetes</taxon>
        <taxon>Propionibacteriales</taxon>
        <taxon>Kribbellaceae</taxon>
        <taxon>Kribbella</taxon>
    </lineage>
</organism>
<comment type="similarity">
    <text evidence="3">Belongs to the Maf family.</text>
</comment>
<dbReference type="PANTHER" id="PTHR43213">
    <property type="entry name" value="BIFUNCTIONAL DTTP/UTP PYROPHOSPHATASE/METHYLTRANSFERASE PROTEIN-RELATED"/>
    <property type="match status" value="1"/>
</dbReference>
<accession>A0A4R4X5R4</accession>
<comment type="cofactor">
    <cofactor evidence="1 3">
        <name>a divalent metal cation</name>
        <dbReference type="ChEBI" id="CHEBI:60240"/>
    </cofactor>
</comment>
<dbReference type="InterPro" id="IPR003697">
    <property type="entry name" value="Maf-like"/>
</dbReference>
<dbReference type="CDD" id="cd00555">
    <property type="entry name" value="Maf"/>
    <property type="match status" value="1"/>
</dbReference>
<name>A0A4R4X5R4_9ACTN</name>
<dbReference type="OrthoDB" id="3527985at2"/>
<dbReference type="GO" id="GO:0005737">
    <property type="term" value="C:cytoplasm"/>
    <property type="evidence" value="ECO:0007669"/>
    <property type="project" value="UniProtKB-SubCell"/>
</dbReference>
<evidence type="ECO:0000313" key="5">
    <source>
        <dbReference type="EMBL" id="TDD25664.1"/>
    </source>
</evidence>
<evidence type="ECO:0000256" key="1">
    <source>
        <dbReference type="ARBA" id="ARBA00001968"/>
    </source>
</evidence>
<sequence length="396" mass="42148">MSVRFVLASASPARLKTLRGAGVEPEVIVSGVDEDNVTAESPGELARVLATLKARAVVAELTEHAAVLGCDSVLELDGEPFGKPGTPEIARERLRSMRGRTGVLHTGHCLIDTTSKRELRELESTTVRFADLTDEEIDAYVATGEPLVVAGSFTVDGLGGPFVTGIEGDYHNVVGVSLPLLRRMLAEVGISWPALWKSSPRVSYDETEAARYDDTRGGLARAQAAAEAVDSLLPKGGRVLELAVGTGIVGAELVARGNLVHGVDLSTAMLEHARIRLPGHVAAADAARLPIADRRCDAVVAVWLLHLLDDSEPVVAEVARILRPDGVFVTTTEKTDAGRYADGRGPNESRSQDALSHLVATAARHRLALDAATTFAGPRRTSGETPIYPVVRFRRT</sequence>
<dbReference type="HAMAP" id="MF_00528">
    <property type="entry name" value="Maf"/>
    <property type="match status" value="1"/>
</dbReference>
<dbReference type="GO" id="GO:0008757">
    <property type="term" value="F:S-adenosylmethionine-dependent methyltransferase activity"/>
    <property type="evidence" value="ECO:0007669"/>
    <property type="project" value="InterPro"/>
</dbReference>
<evidence type="ECO:0000313" key="6">
    <source>
        <dbReference type="Proteomes" id="UP000295172"/>
    </source>
</evidence>
<dbReference type="Pfam" id="PF02545">
    <property type="entry name" value="Maf"/>
    <property type="match status" value="1"/>
</dbReference>
<dbReference type="Gene3D" id="3.90.950.10">
    <property type="match status" value="1"/>
</dbReference>
<comment type="catalytic activity">
    <reaction evidence="3">
        <text>a 2'-deoxyribonucleoside 5'-triphosphate + H2O = a 2'-deoxyribonucleoside 5'-phosphate + diphosphate + H(+)</text>
        <dbReference type="Rhea" id="RHEA:44644"/>
        <dbReference type="ChEBI" id="CHEBI:15377"/>
        <dbReference type="ChEBI" id="CHEBI:15378"/>
        <dbReference type="ChEBI" id="CHEBI:33019"/>
        <dbReference type="ChEBI" id="CHEBI:61560"/>
        <dbReference type="ChEBI" id="CHEBI:65317"/>
        <dbReference type="EC" id="3.6.1.9"/>
    </reaction>
</comment>
<keyword evidence="3" id="KW-0963">Cytoplasm</keyword>
<dbReference type="SUPFAM" id="SSF53335">
    <property type="entry name" value="S-adenosyl-L-methionine-dependent methyltransferases"/>
    <property type="match status" value="1"/>
</dbReference>
<comment type="catalytic activity">
    <reaction evidence="3">
        <text>a ribonucleoside 5'-triphosphate + H2O = a ribonucleoside 5'-phosphate + diphosphate + H(+)</text>
        <dbReference type="Rhea" id="RHEA:23996"/>
        <dbReference type="ChEBI" id="CHEBI:15377"/>
        <dbReference type="ChEBI" id="CHEBI:15378"/>
        <dbReference type="ChEBI" id="CHEBI:33019"/>
        <dbReference type="ChEBI" id="CHEBI:58043"/>
        <dbReference type="ChEBI" id="CHEBI:61557"/>
        <dbReference type="EC" id="3.6.1.9"/>
    </reaction>
</comment>